<dbReference type="InterPro" id="IPR005311">
    <property type="entry name" value="PBP_dimer"/>
</dbReference>
<dbReference type="PROSITE" id="PS51178">
    <property type="entry name" value="PASTA"/>
    <property type="match status" value="1"/>
</dbReference>
<dbReference type="GeneID" id="57753258"/>
<evidence type="ECO:0000313" key="8">
    <source>
        <dbReference type="Proteomes" id="UP000323594"/>
    </source>
</evidence>
<dbReference type="Pfam" id="PF03717">
    <property type="entry name" value="PBP_dimer"/>
    <property type="match status" value="1"/>
</dbReference>
<gene>
    <name evidence="6" type="ORF">FUT82_09325</name>
    <name evidence="5" type="ORF">TPHV1_510066</name>
</gene>
<evidence type="ECO:0000256" key="2">
    <source>
        <dbReference type="ARBA" id="ARBA00022645"/>
    </source>
</evidence>
<sequence>MNTVINKKRLAAFILFLFLCFALLVFQYAKYMLFREPEIKEPMIVTARGSILDRNGKILAVETTLYNLIANKNLITDNSAAATVLAPILDVDVSELTEKLKTSRSNFMYLKKKMSETEMEMIAKALKDNKLSGFRLEAIHNRTYPENSLASTVVGYLGDDGKGLSGVEYSLQNLLSPPPTIQGYTGSGYNIMLSIDSNIQYIMEKIGEQTMKETKAEGLMFLAVDAKTGQMLSYVNLPCANLSDFTNSTEEQRFDRPAYFIYEPGSVFKVFSMASFLELGSTYDGESYTCDGKFLFTPYALREGQKPNAITCLRVHGKVTPRDIIRLSCNDGTAQISDKTDAALFNEKLRGFGFGTKTEIELPGETAGLFAPLDRWSYRTKHTIAMGQEIGVSALQMVEAATALTNGGIPLKLSLLHKIYTSEGACVYTHKNKPREQVISAQVAKTVLSYMQTAAEEGTGHRALVGGVPIAVKTGTAQMANTNGRGYSKTDYVASCMGIFPANNPEIILYMVVIKPVGQTYGELIAAPAISKAANEIIDYRGMLRTNAPVVSHSGLIPVSSVQSVEIGVTMPNLIGKPKRLLAELTNRKDITVIIRGEGYVVAQKPDAGMPVTKGMTIELDLR</sequence>
<dbReference type="CDD" id="cd06575">
    <property type="entry name" value="PASTA_Pbp2x-like_2"/>
    <property type="match status" value="1"/>
</dbReference>
<dbReference type="Proteomes" id="UP000323594">
    <property type="component" value="Chromosome"/>
</dbReference>
<dbReference type="GO" id="GO:0004180">
    <property type="term" value="F:carboxypeptidase activity"/>
    <property type="evidence" value="ECO:0007669"/>
    <property type="project" value="UniProtKB-KW"/>
</dbReference>
<dbReference type="InterPro" id="IPR001460">
    <property type="entry name" value="PCN-bd_Tpept"/>
</dbReference>
<dbReference type="Gene3D" id="3.30.450.330">
    <property type="match status" value="1"/>
</dbReference>
<dbReference type="GO" id="GO:0008658">
    <property type="term" value="F:penicillin binding"/>
    <property type="evidence" value="ECO:0007669"/>
    <property type="project" value="InterPro"/>
</dbReference>
<name>A0A0B7GWH7_TREPH</name>
<dbReference type="Gene3D" id="3.40.710.10">
    <property type="entry name" value="DD-peptidase/beta-lactamase superfamily"/>
    <property type="match status" value="1"/>
</dbReference>
<evidence type="ECO:0000313" key="5">
    <source>
        <dbReference type="EMBL" id="CEM62999.1"/>
    </source>
</evidence>
<dbReference type="RefSeq" id="WP_024752638.1">
    <property type="nucleotide sequence ID" value="NZ_CDNC01000047.1"/>
</dbReference>
<feature type="domain" description="PASTA" evidence="4">
    <location>
        <begin position="564"/>
        <end position="623"/>
    </location>
</feature>
<dbReference type="InterPro" id="IPR050515">
    <property type="entry name" value="Beta-lactam/transpept"/>
</dbReference>
<dbReference type="GO" id="GO:0005886">
    <property type="term" value="C:plasma membrane"/>
    <property type="evidence" value="ECO:0007669"/>
    <property type="project" value="TreeGrafter"/>
</dbReference>
<proteinExistence type="predicted"/>
<dbReference type="InterPro" id="IPR005543">
    <property type="entry name" value="PASTA_dom"/>
</dbReference>
<dbReference type="InterPro" id="IPR036138">
    <property type="entry name" value="PBP_dimer_sf"/>
</dbReference>
<keyword evidence="3" id="KW-0472">Membrane</keyword>
<dbReference type="Pfam" id="PF00905">
    <property type="entry name" value="Transpeptidase"/>
    <property type="match status" value="1"/>
</dbReference>
<evidence type="ECO:0000256" key="1">
    <source>
        <dbReference type="ARBA" id="ARBA00004370"/>
    </source>
</evidence>
<dbReference type="Pfam" id="PF03793">
    <property type="entry name" value="PASTA"/>
    <property type="match status" value="1"/>
</dbReference>
<comment type="subcellular location">
    <subcellularLocation>
        <location evidence="1">Membrane</location>
    </subcellularLocation>
</comment>
<evidence type="ECO:0000259" key="4">
    <source>
        <dbReference type="PROSITE" id="PS51178"/>
    </source>
</evidence>
<evidence type="ECO:0000256" key="3">
    <source>
        <dbReference type="ARBA" id="ARBA00023136"/>
    </source>
</evidence>
<dbReference type="PANTHER" id="PTHR30627:SF1">
    <property type="entry name" value="PEPTIDOGLYCAN D,D-TRANSPEPTIDASE FTSI"/>
    <property type="match status" value="1"/>
</dbReference>
<dbReference type="AlphaFoldDB" id="A0A0B7GWH7"/>
<dbReference type="SUPFAM" id="SSF56601">
    <property type="entry name" value="beta-lactamase/transpeptidase-like"/>
    <property type="match status" value="1"/>
</dbReference>
<dbReference type="EMBL" id="CDNC01000047">
    <property type="protein sequence ID" value="CEM62999.1"/>
    <property type="molecule type" value="Genomic_DNA"/>
</dbReference>
<keyword evidence="7" id="KW-1185">Reference proteome</keyword>
<dbReference type="SUPFAM" id="SSF56519">
    <property type="entry name" value="Penicillin binding protein dimerisation domain"/>
    <property type="match status" value="1"/>
</dbReference>
<dbReference type="EMBL" id="CP042817">
    <property type="protein sequence ID" value="QEJ98180.1"/>
    <property type="molecule type" value="Genomic_DNA"/>
</dbReference>
<evidence type="ECO:0000313" key="6">
    <source>
        <dbReference type="EMBL" id="QEJ98180.1"/>
    </source>
</evidence>
<reference evidence="5" key="1">
    <citation type="submission" date="2015-01" db="EMBL/GenBank/DDBJ databases">
        <authorList>
            <person name="Xiang T."/>
            <person name="Song Y."/>
            <person name="Huang L."/>
            <person name="Wang B."/>
            <person name="Wu P."/>
        </authorList>
    </citation>
    <scope>NUCLEOTIDE SEQUENCE [LARGE SCALE GENOMIC DNA]</scope>
    <source>
        <strain evidence="5">V1</strain>
    </source>
</reference>
<keyword evidence="2" id="KW-0121">Carboxypeptidase</keyword>
<accession>A0A0B7GWH7</accession>
<evidence type="ECO:0000313" key="7">
    <source>
        <dbReference type="Proteomes" id="UP000042527"/>
    </source>
</evidence>
<dbReference type="SUPFAM" id="SSF54184">
    <property type="entry name" value="Penicillin-binding protein 2x (pbp-2x), c-terminal domain"/>
    <property type="match status" value="1"/>
</dbReference>
<dbReference type="Proteomes" id="UP000042527">
    <property type="component" value="Unassembled WGS sequence"/>
</dbReference>
<dbReference type="GO" id="GO:0071555">
    <property type="term" value="P:cell wall organization"/>
    <property type="evidence" value="ECO:0007669"/>
    <property type="project" value="TreeGrafter"/>
</dbReference>
<organism evidence="5 7">
    <name type="scientific">Treponema phagedenis</name>
    <dbReference type="NCBI Taxonomy" id="162"/>
    <lineage>
        <taxon>Bacteria</taxon>
        <taxon>Pseudomonadati</taxon>
        <taxon>Spirochaetota</taxon>
        <taxon>Spirochaetia</taxon>
        <taxon>Spirochaetales</taxon>
        <taxon>Treponemataceae</taxon>
        <taxon>Treponema</taxon>
    </lineage>
</organism>
<reference evidence="6 8" key="3">
    <citation type="submission" date="2019-08" db="EMBL/GenBank/DDBJ databases">
        <authorList>
            <person name="Kuhnert P."/>
        </authorList>
    </citation>
    <scope>NUCLEOTIDE SEQUENCE [LARGE SCALE GENOMIC DNA]</scope>
    <source>
        <strain evidence="6 8">B36.5</strain>
    </source>
</reference>
<dbReference type="Gene3D" id="3.90.1310.10">
    <property type="entry name" value="Penicillin-binding protein 2a (Domain 2)"/>
    <property type="match status" value="1"/>
</dbReference>
<keyword evidence="2" id="KW-0378">Hydrolase</keyword>
<dbReference type="InterPro" id="IPR012338">
    <property type="entry name" value="Beta-lactam/transpept-like"/>
</dbReference>
<reference evidence="7" key="2">
    <citation type="submission" date="2015-01" db="EMBL/GenBank/DDBJ databases">
        <authorList>
            <person name="Manzoor Shahid"/>
            <person name="Zubair Saima"/>
        </authorList>
    </citation>
    <scope>NUCLEOTIDE SEQUENCE [LARGE SCALE GENOMIC DNA]</scope>
    <source>
        <strain evidence="7">V1</strain>
    </source>
</reference>
<dbReference type="PANTHER" id="PTHR30627">
    <property type="entry name" value="PEPTIDOGLYCAN D,D-TRANSPEPTIDASE"/>
    <property type="match status" value="1"/>
</dbReference>
<dbReference type="OrthoDB" id="9770103at2"/>
<keyword evidence="2" id="KW-0645">Protease</keyword>
<protein>
    <submittedName>
        <fullName evidence="6">PASTA domain-containing protein</fullName>
    </submittedName>
    <submittedName>
        <fullName evidence="5">Penicillin-binding protein, transpeptidase domain protein</fullName>
    </submittedName>
</protein>